<dbReference type="CDD" id="cd01052">
    <property type="entry name" value="DPSL"/>
    <property type="match status" value="1"/>
</dbReference>
<evidence type="ECO:0000313" key="5">
    <source>
        <dbReference type="EMBL" id="HEN42508.1"/>
    </source>
</evidence>
<dbReference type="AlphaFoldDB" id="A0A831XM77"/>
<dbReference type="PANTHER" id="PTHR30295">
    <property type="entry name" value="BACTERIOFERRITIN"/>
    <property type="match status" value="1"/>
</dbReference>
<reference evidence="5" key="1">
    <citation type="journal article" date="2020" name="mSystems">
        <title>Genome- and Community-Level Interaction Insights into Carbon Utilization and Element Cycling Functions of Hydrothermarchaeota in Hydrothermal Sediment.</title>
        <authorList>
            <person name="Zhou Z."/>
            <person name="Liu Y."/>
            <person name="Xu W."/>
            <person name="Pan J."/>
            <person name="Luo Z.H."/>
            <person name="Li M."/>
        </authorList>
    </citation>
    <scope>NUCLEOTIDE SEQUENCE [LARGE SCALE GENOMIC DNA]</scope>
    <source>
        <strain evidence="5">SpSt-349</strain>
    </source>
</reference>
<feature type="binding site" evidence="3">
    <location>
        <position position="144"/>
    </location>
    <ligand>
        <name>Fe cation</name>
        <dbReference type="ChEBI" id="CHEBI:24875"/>
    </ligand>
</feature>
<dbReference type="GO" id="GO:0020037">
    <property type="term" value="F:heme binding"/>
    <property type="evidence" value="ECO:0007669"/>
    <property type="project" value="TreeGrafter"/>
</dbReference>
<dbReference type="GO" id="GO:0008199">
    <property type="term" value="F:ferric iron binding"/>
    <property type="evidence" value="ECO:0007669"/>
    <property type="project" value="InterPro"/>
</dbReference>
<dbReference type="EMBL" id="DSOV01000041">
    <property type="protein sequence ID" value="HEN42508.1"/>
    <property type="molecule type" value="Genomic_DNA"/>
</dbReference>
<feature type="binding site" evidence="3">
    <location>
        <position position="147"/>
    </location>
    <ligand>
        <name>Fe cation</name>
        <dbReference type="ChEBI" id="CHEBI:24875"/>
    </ligand>
</feature>
<name>A0A831XM77_GEOME</name>
<dbReference type="Pfam" id="PF00210">
    <property type="entry name" value="Ferritin"/>
    <property type="match status" value="1"/>
</dbReference>
<evidence type="ECO:0000259" key="4">
    <source>
        <dbReference type="Pfam" id="PF00210"/>
    </source>
</evidence>
<dbReference type="GO" id="GO:0005829">
    <property type="term" value="C:cytosol"/>
    <property type="evidence" value="ECO:0007669"/>
    <property type="project" value="TreeGrafter"/>
</dbReference>
<dbReference type="InterPro" id="IPR033921">
    <property type="entry name" value="DPSL_diiron-bd_dom"/>
</dbReference>
<organism evidence="5">
    <name type="scientific">Geobacter metallireducens</name>
    <dbReference type="NCBI Taxonomy" id="28232"/>
    <lineage>
        <taxon>Bacteria</taxon>
        <taxon>Pseudomonadati</taxon>
        <taxon>Thermodesulfobacteriota</taxon>
        <taxon>Desulfuromonadia</taxon>
        <taxon>Geobacterales</taxon>
        <taxon>Geobacteraceae</taxon>
        <taxon>Geobacter</taxon>
    </lineage>
</organism>
<protein>
    <submittedName>
        <fullName evidence="5">Ferritin</fullName>
    </submittedName>
</protein>
<evidence type="ECO:0000256" key="3">
    <source>
        <dbReference type="PIRSR" id="PIRSR018063-50"/>
    </source>
</evidence>
<dbReference type="GO" id="GO:0004322">
    <property type="term" value="F:ferroxidase activity"/>
    <property type="evidence" value="ECO:0007669"/>
    <property type="project" value="TreeGrafter"/>
</dbReference>
<evidence type="ECO:0000256" key="1">
    <source>
        <dbReference type="ARBA" id="ARBA00022434"/>
    </source>
</evidence>
<feature type="binding site" evidence="3">
    <location>
        <position position="63"/>
    </location>
    <ligand>
        <name>Fe cation</name>
        <dbReference type="ChEBI" id="CHEBI:24875"/>
    </ligand>
</feature>
<dbReference type="GO" id="GO:0006879">
    <property type="term" value="P:intracellular iron ion homeostasis"/>
    <property type="evidence" value="ECO:0007669"/>
    <property type="project" value="UniProtKB-KW"/>
</dbReference>
<keyword evidence="2 3" id="KW-0408">Iron</keyword>
<proteinExistence type="predicted"/>
<comment type="caution">
    <text evidence="5">The sequence shown here is derived from an EMBL/GenBank/DDBJ whole genome shotgun (WGS) entry which is preliminary data.</text>
</comment>
<dbReference type="Gene3D" id="1.20.1260.10">
    <property type="match status" value="1"/>
</dbReference>
<feature type="domain" description="Ferritin/DPS" evidence="4">
    <location>
        <begin position="19"/>
        <end position="160"/>
    </location>
</feature>
<dbReference type="PANTHER" id="PTHR30295:SF1">
    <property type="entry name" value="DNA PROTECTION DURING STARVATION PROTEIN"/>
    <property type="match status" value="1"/>
</dbReference>
<dbReference type="InterPro" id="IPR009078">
    <property type="entry name" value="Ferritin-like_SF"/>
</dbReference>
<dbReference type="InterPro" id="IPR014490">
    <property type="entry name" value="Dps-like"/>
</dbReference>
<sequence length="167" mass="18935">MGSKGREIIGMDVNELLGLLRRAYADEWLAYYQDWLGAKLVKGPMKDAVGAELLQHATEELAHADMVALRIIQLGGTPVTKPEEWYTHTNCGYDAPDDPYVKKLLEQNIKGEQCAIGVYTRLLELTRDKDPVTYNMVLTILQQEVEHEEDLQALLEDYELLMQAVRG</sequence>
<dbReference type="InterPro" id="IPR012347">
    <property type="entry name" value="Ferritin-like"/>
</dbReference>
<dbReference type="PIRSF" id="PIRSF018063">
    <property type="entry name" value="Ferrtn_UCP018063"/>
    <property type="match status" value="1"/>
</dbReference>
<dbReference type="InterPro" id="IPR008331">
    <property type="entry name" value="Ferritin_DPS_dom"/>
</dbReference>
<feature type="binding site" evidence="3">
    <location>
        <position position="112"/>
    </location>
    <ligand>
        <name>Fe cation</name>
        <dbReference type="ChEBI" id="CHEBI:24875"/>
    </ligand>
</feature>
<keyword evidence="1" id="KW-0409">Iron storage</keyword>
<dbReference type="SUPFAM" id="SSF47240">
    <property type="entry name" value="Ferritin-like"/>
    <property type="match status" value="1"/>
</dbReference>
<gene>
    <name evidence="5" type="ORF">ENQ87_09045</name>
</gene>
<evidence type="ECO:0000256" key="2">
    <source>
        <dbReference type="ARBA" id="ARBA00023004"/>
    </source>
</evidence>
<keyword evidence="3" id="KW-0479">Metal-binding</keyword>
<accession>A0A831XM77</accession>
<feature type="binding site" evidence="3">
    <location>
        <position position="27"/>
    </location>
    <ligand>
        <name>Fe cation</name>
        <dbReference type="ChEBI" id="CHEBI:24875"/>
    </ligand>
</feature>